<keyword evidence="3" id="KW-0690">Ribosome biogenesis</keyword>
<reference evidence="12 13" key="1">
    <citation type="submission" date="2016-11" db="UniProtKB">
        <authorList>
            <consortium name="WormBaseParasite"/>
        </authorList>
    </citation>
    <scope>IDENTIFICATION</scope>
</reference>
<evidence type="ECO:0000256" key="5">
    <source>
        <dbReference type="ARBA" id="ARBA00022603"/>
    </source>
</evidence>
<keyword evidence="6" id="KW-0808">Transferase</keyword>
<evidence type="ECO:0000256" key="8">
    <source>
        <dbReference type="ARBA" id="ARBA00022730"/>
    </source>
</evidence>
<evidence type="ECO:0000256" key="10">
    <source>
        <dbReference type="ARBA" id="ARBA00023242"/>
    </source>
</evidence>
<evidence type="ECO:0000313" key="13">
    <source>
        <dbReference type="WBParaSite" id="maker-uti_cns_0045497-snap-gene-0.5-mRNA-1"/>
    </source>
</evidence>
<keyword evidence="5" id="KW-0489">Methyltransferase</keyword>
<dbReference type="CDD" id="cd18088">
    <property type="entry name" value="Nep1-like"/>
    <property type="match status" value="1"/>
</dbReference>
<keyword evidence="4" id="KW-0698">rRNA processing</keyword>
<proteinExistence type="inferred from homology"/>
<comment type="subcellular location">
    <subcellularLocation>
        <location evidence="1">Nucleus</location>
        <location evidence="1">Nucleolus</location>
    </subcellularLocation>
</comment>
<evidence type="ECO:0000256" key="4">
    <source>
        <dbReference type="ARBA" id="ARBA00022552"/>
    </source>
</evidence>
<evidence type="ECO:0000256" key="1">
    <source>
        <dbReference type="ARBA" id="ARBA00004604"/>
    </source>
</evidence>
<comment type="similarity">
    <text evidence="2">Belongs to the class IV-like SAM-binding methyltransferase superfamily. RNA methyltransferase NEP1 family.</text>
</comment>
<dbReference type="AlphaFoldDB" id="A0A1I8FUK7"/>
<evidence type="ECO:0000256" key="7">
    <source>
        <dbReference type="ARBA" id="ARBA00022691"/>
    </source>
</evidence>
<dbReference type="Gene3D" id="3.40.1280.10">
    <property type="match status" value="1"/>
</dbReference>
<dbReference type="GO" id="GO:0070037">
    <property type="term" value="F:rRNA (pseudouridine) methyltransferase activity"/>
    <property type="evidence" value="ECO:0007669"/>
    <property type="project" value="InterPro"/>
</dbReference>
<keyword evidence="10" id="KW-0539">Nucleus</keyword>
<dbReference type="PANTHER" id="PTHR12636">
    <property type="entry name" value="NEP1/MRA1"/>
    <property type="match status" value="1"/>
</dbReference>
<keyword evidence="7" id="KW-0949">S-adenosyl-L-methionine</keyword>
<evidence type="ECO:0000256" key="3">
    <source>
        <dbReference type="ARBA" id="ARBA00022517"/>
    </source>
</evidence>
<dbReference type="Pfam" id="PF03587">
    <property type="entry name" value="EMG1"/>
    <property type="match status" value="1"/>
</dbReference>
<evidence type="ECO:0000313" key="11">
    <source>
        <dbReference type="Proteomes" id="UP000095280"/>
    </source>
</evidence>
<dbReference type="WBParaSite" id="maker-uti_cns_0000105-snap-gene-0.23-mRNA-1">
    <property type="protein sequence ID" value="maker-uti_cns_0000105-snap-gene-0.23-mRNA-1"/>
    <property type="gene ID" value="maker-uti_cns_0000105-snap-gene-0.23"/>
</dbReference>
<evidence type="ECO:0000256" key="2">
    <source>
        <dbReference type="ARBA" id="ARBA00008115"/>
    </source>
</evidence>
<dbReference type="InterPro" id="IPR029026">
    <property type="entry name" value="tRNA_m1G_MTases_N"/>
</dbReference>
<dbReference type="InterPro" id="IPR005304">
    <property type="entry name" value="Rbsml_bgen_MeTrfase_EMG1/NEP1"/>
</dbReference>
<keyword evidence="9" id="KW-0694">RNA-binding</keyword>
<dbReference type="WBParaSite" id="maker-uti_cns_0045497-snap-gene-0.5-mRNA-1">
    <property type="protein sequence ID" value="maker-uti_cns_0045497-snap-gene-0.5-mRNA-1"/>
    <property type="gene ID" value="maker-uti_cns_0045497-snap-gene-0.5"/>
</dbReference>
<dbReference type="GO" id="GO:0070475">
    <property type="term" value="P:rRNA base methylation"/>
    <property type="evidence" value="ECO:0007669"/>
    <property type="project" value="InterPro"/>
</dbReference>
<dbReference type="GO" id="GO:0019843">
    <property type="term" value="F:rRNA binding"/>
    <property type="evidence" value="ECO:0007669"/>
    <property type="project" value="UniProtKB-KW"/>
</dbReference>
<keyword evidence="8" id="KW-0699">rRNA-binding</keyword>
<evidence type="ECO:0000256" key="6">
    <source>
        <dbReference type="ARBA" id="ARBA00022679"/>
    </source>
</evidence>
<dbReference type="Proteomes" id="UP000095280">
    <property type="component" value="Unplaced"/>
</dbReference>
<name>A0A1I8FUK7_9PLAT</name>
<dbReference type="SUPFAM" id="SSF75217">
    <property type="entry name" value="alpha/beta knot"/>
    <property type="match status" value="1"/>
</dbReference>
<evidence type="ECO:0000313" key="12">
    <source>
        <dbReference type="WBParaSite" id="maker-uti_cns_0000105-snap-gene-0.23-mRNA-1"/>
    </source>
</evidence>
<organism evidence="11 12">
    <name type="scientific">Macrostomum lignano</name>
    <dbReference type="NCBI Taxonomy" id="282301"/>
    <lineage>
        <taxon>Eukaryota</taxon>
        <taxon>Metazoa</taxon>
        <taxon>Spiralia</taxon>
        <taxon>Lophotrochozoa</taxon>
        <taxon>Platyhelminthes</taxon>
        <taxon>Rhabditophora</taxon>
        <taxon>Macrostomorpha</taxon>
        <taxon>Macrostomida</taxon>
        <taxon>Macrostomidae</taxon>
        <taxon>Macrostomum</taxon>
    </lineage>
</organism>
<keyword evidence="11" id="KW-1185">Reference proteome</keyword>
<dbReference type="InterPro" id="IPR029028">
    <property type="entry name" value="Alpha/beta_knot_MTases"/>
</dbReference>
<dbReference type="PANTHER" id="PTHR12636:SF5">
    <property type="entry name" value="RIBOSOMAL RNA SMALL SUBUNIT METHYLTRANSFERASE NEP1"/>
    <property type="match status" value="1"/>
</dbReference>
<dbReference type="GO" id="GO:0032040">
    <property type="term" value="C:small-subunit processome"/>
    <property type="evidence" value="ECO:0007669"/>
    <property type="project" value="TreeGrafter"/>
</dbReference>
<protein>
    <submittedName>
        <fullName evidence="12 13">Ribosomal RNA small subunit methyltransferase NEP1</fullName>
    </submittedName>
</protein>
<dbReference type="FunFam" id="3.40.1280.10:FF:000003">
    <property type="entry name" value="Ribosomal RNA small subunit methyltransferase"/>
    <property type="match status" value="1"/>
</dbReference>
<evidence type="ECO:0000256" key="9">
    <source>
        <dbReference type="ARBA" id="ARBA00022884"/>
    </source>
</evidence>
<accession>A0A1I8FUK7</accession>
<sequence length="244" mass="27049">ESCIILNKSNSYHFVSLTTHQSEKRLIVVLESASLETAKVGGEYVLLQADRHRDRIKKLGRDPADYRPDIAHQCLLMLQDSPLNRAGLLQVFVRTSRNVLIQVDPQTRIPRTYDRFAGLMVQLLHKLAIHAAEGSRKKLLKVIKNPITDHLPAQAHKFTTSVQADASLTEQLSRTPVTDQPVVFVIGAVAHGSISADYAEGSVSLSGYPLSAALACAKLTGEFEAYWRIEELRAEHTTASRTDK</sequence>